<accession>A0A2G5HGS0</accession>
<protein>
    <submittedName>
        <fullName evidence="7">NIPA-like protein 2</fullName>
    </submittedName>
</protein>
<feature type="compositionally biased region" description="Gly residues" evidence="5">
    <location>
        <begin position="691"/>
        <end position="701"/>
    </location>
</feature>
<evidence type="ECO:0000256" key="3">
    <source>
        <dbReference type="ARBA" id="ARBA00022989"/>
    </source>
</evidence>
<proteinExistence type="predicted"/>
<keyword evidence="3 6" id="KW-1133">Transmembrane helix</keyword>
<gene>
    <name evidence="7" type="ORF">CB0940_09133</name>
</gene>
<feature type="transmembrane region" description="Helical" evidence="6">
    <location>
        <begin position="260"/>
        <end position="278"/>
    </location>
</feature>
<feature type="compositionally biased region" description="Polar residues" evidence="5">
    <location>
        <begin position="557"/>
        <end position="568"/>
    </location>
</feature>
<feature type="transmembrane region" description="Helical" evidence="6">
    <location>
        <begin position="167"/>
        <end position="187"/>
    </location>
</feature>
<feature type="region of interest" description="Disordered" evidence="5">
    <location>
        <begin position="77"/>
        <end position="158"/>
    </location>
</feature>
<dbReference type="PANTHER" id="PTHR12570">
    <property type="match status" value="1"/>
</dbReference>
<evidence type="ECO:0000313" key="8">
    <source>
        <dbReference type="Proteomes" id="UP000230605"/>
    </source>
</evidence>
<name>A0A2G5HGS0_CERBT</name>
<dbReference type="PANTHER" id="PTHR12570:SF65">
    <property type="entry name" value="MAGNESIUM TRANSPORTER NIPA9-RELATED"/>
    <property type="match status" value="1"/>
</dbReference>
<evidence type="ECO:0000313" key="7">
    <source>
        <dbReference type="EMBL" id="PIA91731.1"/>
    </source>
</evidence>
<keyword evidence="2 6" id="KW-0812">Transmembrane</keyword>
<feature type="transmembrane region" description="Helical" evidence="6">
    <location>
        <begin position="193"/>
        <end position="213"/>
    </location>
</feature>
<evidence type="ECO:0000256" key="2">
    <source>
        <dbReference type="ARBA" id="ARBA00022692"/>
    </source>
</evidence>
<feature type="transmembrane region" description="Helical" evidence="6">
    <location>
        <begin position="285"/>
        <end position="302"/>
    </location>
</feature>
<feature type="region of interest" description="Disordered" evidence="5">
    <location>
        <begin position="656"/>
        <end position="735"/>
    </location>
</feature>
<evidence type="ECO:0000256" key="1">
    <source>
        <dbReference type="ARBA" id="ARBA00004141"/>
    </source>
</evidence>
<evidence type="ECO:0000256" key="6">
    <source>
        <dbReference type="SAM" id="Phobius"/>
    </source>
</evidence>
<sequence>MFPAHAQQQQQAAMYIPTGPEDLATATSFLGGSGDLKNGGWSSLIGVVTAICGNVLISFALNTQRYAHLRLSRERDARLQEKRKSARRNKKSADYGTQQREVAEERVEGNRKAEMNGHAQQEGEGTDETRPLIPKLDSRRASASSAEDHSQDGEDDVEEKSYLKSPIWWLGIAMMVVGETGNFLAYGFAPASIVSPLGVVALVSNCLIAPLLLKEKFRIRDGLGVLIAIGGAVTVVLSASDNNPKLTPEAIWELVTTWEFETYLGITLFLIAALTVLSNKYGQRTIVIDIGLVGLYGGYTALSTKGVASLLTYSLYKVVTFPITYLLLAVLIFTAVMQIKYVNRALQRFNSTMVIPTQFVAFTISVIVGSAVLYRDFERESPEDAGKFVGGCALTFFGVWCITSGRKTEESESYADEDEECISLVDEEGAMPEIREHDGPSRNLSLVANSVHAFSLRRTQTLESGSLPKMHVRAPTMGSTPPNAPGLLQFPDLQPGTASAVHTDTAELNGKANADPLKPVMHATTSAPVIPQTPNATLRPRTPLTRTPSGPPERPSPQKTPLTRNQTLEPAPPQRLLERTSSLRLGPLTSPLSGSLAAIVADELRRGIDKNPFGGGSIKRRPSNKPPQTIRTITDQLDEPSVVVPSNLKRHSIASTDLEFESQQASDLRTAAGSPPQRGRFRSLSATIGEMFGGPVGGGGNTTSSLRRQRTLERERQKSNGADGAGEEGSSSEQQ</sequence>
<comment type="subcellular location">
    <subcellularLocation>
        <location evidence="1">Membrane</location>
        <topology evidence="1">Multi-pass membrane protein</topology>
    </subcellularLocation>
</comment>
<dbReference type="InterPro" id="IPR008521">
    <property type="entry name" value="Mg_trans_NIPA"/>
</dbReference>
<dbReference type="Pfam" id="PF05653">
    <property type="entry name" value="Mg_trans_NIPA"/>
    <property type="match status" value="1"/>
</dbReference>
<feature type="transmembrane region" description="Helical" evidence="6">
    <location>
        <begin position="322"/>
        <end position="342"/>
    </location>
</feature>
<dbReference type="GO" id="GO:0016020">
    <property type="term" value="C:membrane"/>
    <property type="evidence" value="ECO:0007669"/>
    <property type="project" value="UniProtKB-SubCell"/>
</dbReference>
<feature type="region of interest" description="Disordered" evidence="5">
    <location>
        <begin position="525"/>
        <end position="576"/>
    </location>
</feature>
<feature type="region of interest" description="Disordered" evidence="5">
    <location>
        <begin position="611"/>
        <end position="630"/>
    </location>
</feature>
<feature type="compositionally biased region" description="Low complexity" evidence="5">
    <location>
        <begin position="537"/>
        <end position="548"/>
    </location>
</feature>
<organism evidence="7 8">
    <name type="scientific">Cercospora beticola</name>
    <name type="common">Sugarbeet leaf spot fungus</name>
    <dbReference type="NCBI Taxonomy" id="122368"/>
    <lineage>
        <taxon>Eukaryota</taxon>
        <taxon>Fungi</taxon>
        <taxon>Dikarya</taxon>
        <taxon>Ascomycota</taxon>
        <taxon>Pezizomycotina</taxon>
        <taxon>Dothideomycetes</taxon>
        <taxon>Dothideomycetidae</taxon>
        <taxon>Mycosphaerellales</taxon>
        <taxon>Mycosphaerellaceae</taxon>
        <taxon>Cercospora</taxon>
    </lineage>
</organism>
<dbReference type="SUPFAM" id="SSF103481">
    <property type="entry name" value="Multidrug resistance efflux transporter EmrE"/>
    <property type="match status" value="1"/>
</dbReference>
<dbReference type="GO" id="GO:0015095">
    <property type="term" value="F:magnesium ion transmembrane transporter activity"/>
    <property type="evidence" value="ECO:0007669"/>
    <property type="project" value="InterPro"/>
</dbReference>
<feature type="compositionally biased region" description="Basic and acidic residues" evidence="5">
    <location>
        <begin position="101"/>
        <end position="115"/>
    </location>
</feature>
<evidence type="ECO:0000256" key="4">
    <source>
        <dbReference type="ARBA" id="ARBA00023136"/>
    </source>
</evidence>
<feature type="transmembrane region" description="Helical" evidence="6">
    <location>
        <begin position="354"/>
        <end position="373"/>
    </location>
</feature>
<feature type="compositionally biased region" description="Basic and acidic residues" evidence="5">
    <location>
        <begin position="136"/>
        <end position="152"/>
    </location>
</feature>
<dbReference type="EMBL" id="LKMD01000106">
    <property type="protein sequence ID" value="PIA91731.1"/>
    <property type="molecule type" value="Genomic_DNA"/>
</dbReference>
<dbReference type="Proteomes" id="UP000230605">
    <property type="component" value="Chromosome 7"/>
</dbReference>
<feature type="compositionally biased region" description="Polar residues" evidence="5">
    <location>
        <begin position="525"/>
        <end position="536"/>
    </location>
</feature>
<evidence type="ECO:0000256" key="5">
    <source>
        <dbReference type="SAM" id="MobiDB-lite"/>
    </source>
</evidence>
<dbReference type="InterPro" id="IPR037185">
    <property type="entry name" value="EmrE-like"/>
</dbReference>
<reference evidence="7 8" key="1">
    <citation type="submission" date="2015-10" db="EMBL/GenBank/DDBJ databases">
        <title>The cercosporin biosynthetic gene cluster was horizontally transferred to several fungal lineages and shown to be expanded in Cercospora beticola based on microsynteny with recipient genomes.</title>
        <authorList>
            <person name="De Jonge R."/>
            <person name="Ebert M.K."/>
            <person name="Suttle J.C."/>
            <person name="Jurick Ii W.M."/>
            <person name="Secor G.A."/>
            <person name="Thomma B.P."/>
            <person name="Van De Peer Y."/>
            <person name="Bolton M.D."/>
        </authorList>
    </citation>
    <scope>NUCLEOTIDE SEQUENCE [LARGE SCALE GENOMIC DNA]</scope>
    <source>
        <strain evidence="7 8">09-40</strain>
    </source>
</reference>
<feature type="transmembrane region" description="Helical" evidence="6">
    <location>
        <begin position="222"/>
        <end position="240"/>
    </location>
</feature>
<feature type="transmembrane region" description="Helical" evidence="6">
    <location>
        <begin position="40"/>
        <end position="61"/>
    </location>
</feature>
<dbReference type="OrthoDB" id="165382at2759"/>
<dbReference type="AlphaFoldDB" id="A0A2G5HGS0"/>
<comment type="caution">
    <text evidence="7">The sequence shown here is derived from an EMBL/GenBank/DDBJ whole genome shotgun (WGS) entry which is preliminary data.</text>
</comment>
<keyword evidence="4 6" id="KW-0472">Membrane</keyword>